<dbReference type="SUPFAM" id="SSF51126">
    <property type="entry name" value="Pectin lyase-like"/>
    <property type="match status" value="1"/>
</dbReference>
<feature type="region of interest" description="Disordered" evidence="1">
    <location>
        <begin position="27"/>
        <end position="49"/>
    </location>
</feature>
<dbReference type="InterPro" id="IPR012334">
    <property type="entry name" value="Pectin_lyas_fold"/>
</dbReference>
<gene>
    <name evidence="3" type="ORF">C7I55_06370</name>
</gene>
<dbReference type="Gene3D" id="2.160.20.10">
    <property type="entry name" value="Single-stranded right-handed beta-helix, Pectin lyase-like"/>
    <property type="match status" value="3"/>
</dbReference>
<sequence length="1142" mass="112467">MAGRRFRHRRIDAPILRRLRQRALPIGRLARRPAGDDPRRRRAGSPPHLGRLHLAGGVAVTPRLLAALLLGCAGASVAQAPPATVIDPDQTASSTLGTQVATNGNVTTIDGGRVAGTNLFHSFAQFDLAAGDAARWTFSAGDPGAISNVVNRVTGGAPSRLFGTLDSSALPSADFYFLNPAGVIFGPEAQLNVPAAAHFSTAGTLHFSDGSAFAVTTPAGSTLSVAAPEAFGFLGSEGVILVDGTNAALLPDDSTLSLDASEIHIRDATLTGGGFRLHAAGTDAGIARLEGGSVGTGAVILENSFLITTAAARADGSISVAGGAVSLESSALSAYSSPAAQGGAIGLLADTLALNGASNIMTTGNDGTSAGDITITARSIELLGGSVVASRSSEVGAPGTISLAGEEIRLANGGIVSEAFGSGDAGIVQLAATRAIRFDDFSWISTDSNGSGDSGAVLVQTPRLDLTDSYISADALGDGDAGGAAVEAGDATLVRSYITSDSYNTGVGGLVELTVPGTLALHDASYVTSNAYASGDSGGVLIGGGALLLDRSSILASASGDGEALVVAIELRDRLRLENGARIASNTLGRGAAGGILIEAPQVELVASAIGSEALGEGDGGLVSIEASRSVSLDDGATLSSDTYGSGEAGGVSLTAGDLRIAGQSRISSDALGSGDGGSLDIAVGNELTLNDGGISADVSGTGKGGGVTVTARTIDMSLGFISADGAQTATGNGGDVSVKADRLSMETLSAITSDARGEGDGGNVAVSVGRLAMAGRSSISSLTLGVGHAGSVSLQGGTASLTDASINSDAFGSGDAGAVTVDVAALDMFRSGISSEAIEGGDSGTVDVKVAGTLTLRNAGIGTNTLGAGAAGDVTIEAGAIRMSDGSAISSKALELATGAGGNIDIKTGDFAILERSIVTTSLSNPNPAGNVVIEATNLLVSGAGSEISSENESDFEGPAGSVLVSGRNITLAEGGRISTNSANGSAGNILLDMPSDGFLILRGVTAPGVLETSSGPGTGGLIVIASPFAVVSHGGDILALGQSGGANVLISSKYFIASADRLNRVEVDGDLQFDNAIYDVSAGTVSPDLSLIDASAILRGQCPAVRASGALSQLSIRPTGPYAAGTPSGTVPTPGQAPCR</sequence>
<dbReference type="Pfam" id="PF05860">
    <property type="entry name" value="TPS"/>
    <property type="match status" value="1"/>
</dbReference>
<proteinExistence type="predicted"/>
<dbReference type="Proteomes" id="UP000241167">
    <property type="component" value="Unassembled WGS sequence"/>
</dbReference>
<protein>
    <recommendedName>
        <fullName evidence="2">Filamentous haemagglutinin FhaB/tRNA nuclease CdiA-like TPS domain-containing protein</fullName>
    </recommendedName>
</protein>
<evidence type="ECO:0000259" key="2">
    <source>
        <dbReference type="SMART" id="SM00912"/>
    </source>
</evidence>
<feature type="region of interest" description="Disordered" evidence="1">
    <location>
        <begin position="1123"/>
        <end position="1142"/>
    </location>
</feature>
<evidence type="ECO:0000313" key="3">
    <source>
        <dbReference type="EMBL" id="PSJ41888.1"/>
    </source>
</evidence>
<dbReference type="NCBIfam" id="TIGR01901">
    <property type="entry name" value="adhes_NPXG"/>
    <property type="match status" value="1"/>
</dbReference>
<comment type="caution">
    <text evidence="3">The sequence shown here is derived from an EMBL/GenBank/DDBJ whole genome shotgun (WGS) entry which is preliminary data.</text>
</comment>
<accession>A0A2P7QV88</accession>
<dbReference type="InterPro" id="IPR011050">
    <property type="entry name" value="Pectin_lyase_fold/virulence"/>
</dbReference>
<reference evidence="3 4" key="1">
    <citation type="submission" date="2018-03" db="EMBL/GenBank/DDBJ databases">
        <title>The draft genome of Sphingosinicella sp. GL-C-18.</title>
        <authorList>
            <person name="Liu L."/>
            <person name="Li L."/>
            <person name="Liang L."/>
            <person name="Zhang X."/>
            <person name="Wang T."/>
        </authorList>
    </citation>
    <scope>NUCLEOTIDE SEQUENCE [LARGE SCALE GENOMIC DNA]</scope>
    <source>
        <strain evidence="3 4">GL-C-18</strain>
    </source>
</reference>
<keyword evidence="4" id="KW-1185">Reference proteome</keyword>
<feature type="domain" description="Filamentous haemagglutinin FhaB/tRNA nuclease CdiA-like TPS" evidence="2">
    <location>
        <begin position="90"/>
        <end position="208"/>
    </location>
</feature>
<dbReference type="SMART" id="SM00912">
    <property type="entry name" value="Haemagg_act"/>
    <property type="match status" value="1"/>
</dbReference>
<organism evidence="3 4">
    <name type="scientific">Allosphingosinicella deserti</name>
    <dbReference type="NCBI Taxonomy" id="2116704"/>
    <lineage>
        <taxon>Bacteria</taxon>
        <taxon>Pseudomonadati</taxon>
        <taxon>Pseudomonadota</taxon>
        <taxon>Alphaproteobacteria</taxon>
        <taxon>Sphingomonadales</taxon>
        <taxon>Sphingomonadaceae</taxon>
        <taxon>Allosphingosinicella</taxon>
    </lineage>
</organism>
<dbReference type="AlphaFoldDB" id="A0A2P7QV88"/>
<evidence type="ECO:0000256" key="1">
    <source>
        <dbReference type="SAM" id="MobiDB-lite"/>
    </source>
</evidence>
<evidence type="ECO:0000313" key="4">
    <source>
        <dbReference type="Proteomes" id="UP000241167"/>
    </source>
</evidence>
<name>A0A2P7QV88_9SPHN</name>
<dbReference type="EMBL" id="PXYI01000002">
    <property type="protein sequence ID" value="PSJ41888.1"/>
    <property type="molecule type" value="Genomic_DNA"/>
</dbReference>
<dbReference type="InterPro" id="IPR008638">
    <property type="entry name" value="FhaB/CdiA-like_TPS"/>
</dbReference>